<gene>
    <name evidence="1" type="ORF">Aru02nite_55750</name>
</gene>
<evidence type="ECO:0008006" key="3">
    <source>
        <dbReference type="Google" id="ProtNLM"/>
    </source>
</evidence>
<dbReference type="Pfam" id="PF06314">
    <property type="entry name" value="ADC"/>
    <property type="match status" value="1"/>
</dbReference>
<accession>A0A8J3JAE0</accession>
<name>A0A8J3JAE0_9ACTN</name>
<proteinExistence type="predicted"/>
<dbReference type="Gene3D" id="2.40.400.10">
    <property type="entry name" value="Acetoacetate decarboxylase-like"/>
    <property type="match status" value="1"/>
</dbReference>
<reference evidence="1" key="1">
    <citation type="submission" date="2021-01" db="EMBL/GenBank/DDBJ databases">
        <title>Whole genome shotgun sequence of Actinocatenispora rupis NBRC 107355.</title>
        <authorList>
            <person name="Komaki H."/>
            <person name="Tamura T."/>
        </authorList>
    </citation>
    <scope>NUCLEOTIDE SEQUENCE</scope>
    <source>
        <strain evidence="1">NBRC 107355</strain>
    </source>
</reference>
<dbReference type="InterPro" id="IPR010451">
    <property type="entry name" value="Acetoacetate_decarboxylase"/>
</dbReference>
<dbReference type="GO" id="GO:0016829">
    <property type="term" value="F:lyase activity"/>
    <property type="evidence" value="ECO:0007669"/>
    <property type="project" value="InterPro"/>
</dbReference>
<evidence type="ECO:0000313" key="2">
    <source>
        <dbReference type="Proteomes" id="UP000612808"/>
    </source>
</evidence>
<protein>
    <recommendedName>
        <fullName evidence="3">Acetoacetate decarboxylase (ADC)</fullName>
    </recommendedName>
</protein>
<dbReference type="EMBL" id="BOMB01000032">
    <property type="protein sequence ID" value="GID14686.1"/>
    <property type="molecule type" value="Genomic_DNA"/>
</dbReference>
<dbReference type="SUPFAM" id="SSF160104">
    <property type="entry name" value="Acetoacetate decarboxylase-like"/>
    <property type="match status" value="1"/>
</dbReference>
<keyword evidence="2" id="KW-1185">Reference proteome</keyword>
<comment type="caution">
    <text evidence="1">The sequence shown here is derived from an EMBL/GenBank/DDBJ whole genome shotgun (WGS) entry which is preliminary data.</text>
</comment>
<organism evidence="1 2">
    <name type="scientific">Actinocatenispora rupis</name>
    <dbReference type="NCBI Taxonomy" id="519421"/>
    <lineage>
        <taxon>Bacteria</taxon>
        <taxon>Bacillati</taxon>
        <taxon>Actinomycetota</taxon>
        <taxon>Actinomycetes</taxon>
        <taxon>Micromonosporales</taxon>
        <taxon>Micromonosporaceae</taxon>
        <taxon>Actinocatenispora</taxon>
    </lineage>
</organism>
<sequence length="264" mass="27799">MTDEPALAPSATAMPAFAPLYAVGTETATLDWLTVVYRTDPAVVRAILPPPLTPDPDPEVLVWVARFRTAEFSAGGEVVGSLEPYTQGGVCVRCTRGDEPGAYPLVSYIAGLNHGFTGRELFGLPKKQALDVDLSTVDDEVSAGITTTRGTPVVRVAGTLGGPTDPLVPDWFATQYTLKLIPSATGVGFDVNRLVRIPFTFTDQADVRGVDATVTLAESAADPLHLLPVRSTRTAAYGSTALHVGYGTYLDEVTAIPTLGRPAG</sequence>
<dbReference type="RefSeq" id="WP_203662541.1">
    <property type="nucleotide sequence ID" value="NZ_BAAAZM010000017.1"/>
</dbReference>
<dbReference type="AlphaFoldDB" id="A0A8J3JAE0"/>
<evidence type="ECO:0000313" key="1">
    <source>
        <dbReference type="EMBL" id="GID14686.1"/>
    </source>
</evidence>
<dbReference type="Proteomes" id="UP000612808">
    <property type="component" value="Unassembled WGS sequence"/>
</dbReference>
<dbReference type="InterPro" id="IPR023375">
    <property type="entry name" value="ADC_dom_sf"/>
</dbReference>